<name>A0A7R9LNL3_9ACAR</name>
<organism evidence="1">
    <name type="scientific">Medioppia subpectinata</name>
    <dbReference type="NCBI Taxonomy" id="1979941"/>
    <lineage>
        <taxon>Eukaryota</taxon>
        <taxon>Metazoa</taxon>
        <taxon>Ecdysozoa</taxon>
        <taxon>Arthropoda</taxon>
        <taxon>Chelicerata</taxon>
        <taxon>Arachnida</taxon>
        <taxon>Acari</taxon>
        <taxon>Acariformes</taxon>
        <taxon>Sarcoptiformes</taxon>
        <taxon>Oribatida</taxon>
        <taxon>Brachypylina</taxon>
        <taxon>Oppioidea</taxon>
        <taxon>Oppiidae</taxon>
        <taxon>Medioppia</taxon>
    </lineage>
</organism>
<dbReference type="EMBL" id="CAJPIZ010030128">
    <property type="protein sequence ID" value="CAG2119843.1"/>
    <property type="molecule type" value="Genomic_DNA"/>
</dbReference>
<dbReference type="Proteomes" id="UP000759131">
    <property type="component" value="Unassembled WGS sequence"/>
</dbReference>
<accession>A0A7R9LNL3</accession>
<protein>
    <submittedName>
        <fullName evidence="1">Uncharacterized protein</fullName>
    </submittedName>
</protein>
<sequence>ESKASHELELKTINAFKQLNWTHLEAAYNRSINVKQCITEHYNMSLAYISNEYLIKFNPCSPIVTDNERTGRPDRTVPVVGTVAEEGDDRRLLPHQIPRI</sequence>
<keyword evidence="2" id="KW-1185">Reference proteome</keyword>
<proteinExistence type="predicted"/>
<dbReference type="AlphaFoldDB" id="A0A7R9LNL3"/>
<gene>
    <name evidence="1" type="ORF">OSB1V03_LOCUS19790</name>
</gene>
<reference evidence="1" key="1">
    <citation type="submission" date="2020-11" db="EMBL/GenBank/DDBJ databases">
        <authorList>
            <person name="Tran Van P."/>
        </authorList>
    </citation>
    <scope>NUCLEOTIDE SEQUENCE</scope>
</reference>
<feature type="non-terminal residue" evidence="1">
    <location>
        <position position="1"/>
    </location>
</feature>
<dbReference type="EMBL" id="OC884703">
    <property type="protein sequence ID" value="CAD7643872.1"/>
    <property type="molecule type" value="Genomic_DNA"/>
</dbReference>
<evidence type="ECO:0000313" key="2">
    <source>
        <dbReference type="Proteomes" id="UP000759131"/>
    </source>
</evidence>
<evidence type="ECO:0000313" key="1">
    <source>
        <dbReference type="EMBL" id="CAD7643872.1"/>
    </source>
</evidence>